<dbReference type="AlphaFoldDB" id="M5WKM7"/>
<accession>M5WKM7</accession>
<dbReference type="HOGENOM" id="CLU_2214540_0_0_1"/>
<evidence type="ECO:0000313" key="2">
    <source>
        <dbReference type="Proteomes" id="UP000006882"/>
    </source>
</evidence>
<keyword evidence="2" id="KW-1185">Reference proteome</keyword>
<proteinExistence type="predicted"/>
<reference evidence="1 2" key="1">
    <citation type="journal article" date="2013" name="Nat. Genet.">
        <title>The high-quality draft genome of peach (Prunus persica) identifies unique patterns of genetic diversity, domestication and genome evolution.</title>
        <authorList>
            <consortium name="International Peach Genome Initiative"/>
            <person name="Verde I."/>
            <person name="Abbott A.G."/>
            <person name="Scalabrin S."/>
            <person name="Jung S."/>
            <person name="Shu S."/>
            <person name="Marroni F."/>
            <person name="Zhebentyayeva T."/>
            <person name="Dettori M.T."/>
            <person name="Grimwood J."/>
            <person name="Cattonaro F."/>
            <person name="Zuccolo A."/>
            <person name="Rossini L."/>
            <person name="Jenkins J."/>
            <person name="Vendramin E."/>
            <person name="Meisel L.A."/>
            <person name="Decroocq V."/>
            <person name="Sosinski B."/>
            <person name="Prochnik S."/>
            <person name="Mitros T."/>
            <person name="Policriti A."/>
            <person name="Cipriani G."/>
            <person name="Dondini L."/>
            <person name="Ficklin S."/>
            <person name="Goodstein D.M."/>
            <person name="Xuan P."/>
            <person name="Del Fabbro C."/>
            <person name="Aramini V."/>
            <person name="Copetti D."/>
            <person name="Gonzalez S."/>
            <person name="Horner D.S."/>
            <person name="Falchi R."/>
            <person name="Lucas S."/>
            <person name="Mica E."/>
            <person name="Maldonado J."/>
            <person name="Lazzari B."/>
            <person name="Bielenberg D."/>
            <person name="Pirona R."/>
            <person name="Miculan M."/>
            <person name="Barakat A."/>
            <person name="Testolin R."/>
            <person name="Stella A."/>
            <person name="Tartarini S."/>
            <person name="Tonutti P."/>
            <person name="Arus P."/>
            <person name="Orellana A."/>
            <person name="Wells C."/>
            <person name="Main D."/>
            <person name="Vizzotto G."/>
            <person name="Silva H."/>
            <person name="Salamini F."/>
            <person name="Schmutz J."/>
            <person name="Morgante M."/>
            <person name="Rokhsar D.S."/>
        </authorList>
    </citation>
    <scope>NUCLEOTIDE SEQUENCE [LARGE SCALE GENOMIC DNA]</scope>
    <source>
        <strain evidence="2">cv. Nemared</strain>
    </source>
</reference>
<organism evidence="1 2">
    <name type="scientific">Prunus persica</name>
    <name type="common">Peach</name>
    <name type="synonym">Amygdalus persica</name>
    <dbReference type="NCBI Taxonomy" id="3760"/>
    <lineage>
        <taxon>Eukaryota</taxon>
        <taxon>Viridiplantae</taxon>
        <taxon>Streptophyta</taxon>
        <taxon>Embryophyta</taxon>
        <taxon>Tracheophyta</taxon>
        <taxon>Spermatophyta</taxon>
        <taxon>Magnoliopsida</taxon>
        <taxon>eudicotyledons</taxon>
        <taxon>Gunneridae</taxon>
        <taxon>Pentapetalae</taxon>
        <taxon>rosids</taxon>
        <taxon>fabids</taxon>
        <taxon>Rosales</taxon>
        <taxon>Rosaceae</taxon>
        <taxon>Amygdaloideae</taxon>
        <taxon>Amygdaleae</taxon>
        <taxon>Prunus</taxon>
    </lineage>
</organism>
<dbReference type="Gramene" id="ONI02513">
    <property type="protein sequence ID" value="ONI02513"/>
    <property type="gene ID" value="PRUPE_6G202900"/>
</dbReference>
<name>M5WKM7_PRUPE</name>
<dbReference type="Proteomes" id="UP000006882">
    <property type="component" value="Chromosome G6"/>
</dbReference>
<dbReference type="EMBL" id="CM007656">
    <property type="protein sequence ID" value="ONI02513.1"/>
    <property type="molecule type" value="Genomic_DNA"/>
</dbReference>
<protein>
    <submittedName>
        <fullName evidence="1">Uncharacterized protein</fullName>
    </submittedName>
</protein>
<evidence type="ECO:0000313" key="1">
    <source>
        <dbReference type="EMBL" id="ONI02513.1"/>
    </source>
</evidence>
<gene>
    <name evidence="1" type="ORF">PRUPE_6G202900</name>
</gene>
<sequence>MAHFSTWPMGFDEVNFHQSQADLHFPWNNPLWLIIRASLPRYVVERFSLPIFVGFCLLLAIERVCFFPLFLRVCFPVFWGWFLADLARFATCVVDLVSISLFWRWSC</sequence>